<evidence type="ECO:0000259" key="3">
    <source>
        <dbReference type="PROSITE" id="PS50115"/>
    </source>
</evidence>
<dbReference type="PROSITE" id="PS50115">
    <property type="entry name" value="ARFGAP"/>
    <property type="match status" value="1"/>
</dbReference>
<gene>
    <name evidence="4" type="ORF">RHGRI_017609</name>
</gene>
<dbReference type="Proteomes" id="UP000823749">
    <property type="component" value="Chromosome 6"/>
</dbReference>
<protein>
    <recommendedName>
        <fullName evidence="3">Arf-GAP domain-containing protein</fullName>
    </recommendedName>
</protein>
<dbReference type="PANTHER" id="PTHR46419:SF2">
    <property type="entry name" value="ADP-RIBOSYLATION FACTOR GTPASE-ACTIVATING PROTEIN AGD5"/>
    <property type="match status" value="1"/>
</dbReference>
<evidence type="ECO:0000256" key="2">
    <source>
        <dbReference type="SAM" id="MobiDB-lite"/>
    </source>
</evidence>
<feature type="region of interest" description="Disordered" evidence="2">
    <location>
        <begin position="135"/>
        <end position="154"/>
    </location>
</feature>
<proteinExistence type="predicted"/>
<dbReference type="PRINTS" id="PR00405">
    <property type="entry name" value="REVINTRACTNG"/>
</dbReference>
<dbReference type="Gene3D" id="1.10.220.150">
    <property type="entry name" value="Arf GTPase activating protein"/>
    <property type="match status" value="1"/>
</dbReference>
<reference evidence="4 5" key="1">
    <citation type="submission" date="2020-08" db="EMBL/GenBank/DDBJ databases">
        <title>Plant Genome Project.</title>
        <authorList>
            <person name="Zhang R.-G."/>
        </authorList>
    </citation>
    <scope>NUCLEOTIDE SEQUENCE [LARGE SCALE GENOMIC DNA]</scope>
    <source>
        <strain evidence="4">WSP0</strain>
        <tissue evidence="4">Leaf</tissue>
    </source>
</reference>
<evidence type="ECO:0000256" key="1">
    <source>
        <dbReference type="PROSITE-ProRule" id="PRU00288"/>
    </source>
</evidence>
<dbReference type="InterPro" id="IPR037278">
    <property type="entry name" value="ARFGAP/RecO"/>
</dbReference>
<dbReference type="SUPFAM" id="SSF57863">
    <property type="entry name" value="ArfGap/RecO-like zinc finger"/>
    <property type="match status" value="1"/>
</dbReference>
<dbReference type="EMBL" id="JACTNZ010000006">
    <property type="protein sequence ID" value="KAG5545181.1"/>
    <property type="molecule type" value="Genomic_DNA"/>
</dbReference>
<keyword evidence="5" id="KW-1185">Reference proteome</keyword>
<comment type="caution">
    <text evidence="4">The sequence shown here is derived from an EMBL/GenBank/DDBJ whole genome shotgun (WGS) entry which is preliminary data.</text>
</comment>
<dbReference type="AlphaFoldDB" id="A0AAV6JYD0"/>
<evidence type="ECO:0000313" key="4">
    <source>
        <dbReference type="EMBL" id="KAG5545181.1"/>
    </source>
</evidence>
<dbReference type="GO" id="GO:0005096">
    <property type="term" value="F:GTPase activator activity"/>
    <property type="evidence" value="ECO:0007669"/>
    <property type="project" value="InterPro"/>
</dbReference>
<evidence type="ECO:0000313" key="5">
    <source>
        <dbReference type="Proteomes" id="UP000823749"/>
    </source>
</evidence>
<accession>A0AAV6JYD0</accession>
<organism evidence="4 5">
    <name type="scientific">Rhododendron griersonianum</name>
    <dbReference type="NCBI Taxonomy" id="479676"/>
    <lineage>
        <taxon>Eukaryota</taxon>
        <taxon>Viridiplantae</taxon>
        <taxon>Streptophyta</taxon>
        <taxon>Embryophyta</taxon>
        <taxon>Tracheophyta</taxon>
        <taxon>Spermatophyta</taxon>
        <taxon>Magnoliopsida</taxon>
        <taxon>eudicotyledons</taxon>
        <taxon>Gunneridae</taxon>
        <taxon>Pentapetalae</taxon>
        <taxon>asterids</taxon>
        <taxon>Ericales</taxon>
        <taxon>Ericaceae</taxon>
        <taxon>Ericoideae</taxon>
        <taxon>Rhodoreae</taxon>
        <taxon>Rhododendron</taxon>
    </lineage>
</organism>
<keyword evidence="1" id="KW-0863">Zinc-finger</keyword>
<dbReference type="PANTHER" id="PTHR46419">
    <property type="entry name" value="ADP-RIBOSYLATION FACTOR GTPASE-ACTIVATING PROTEIN AGD5"/>
    <property type="match status" value="1"/>
</dbReference>
<sequence length="391" mass="43510">MKSRYEDEDRPEKLRRYGVTKIGARRYGVTEIALSFLFYDPFVCLLTGAFDRVADFGLAKLTEVGVSLPTHLVGTFGYMPPEGPRWASVNLGIFICMQCSGIHRSLGVHILKQWGMRSQIGIGKQSSWYEDKRWVPKDNTTKSPARPLEDEASVQRRILGDRSGHHRGYFATAIFNMLSMDRPSVNSSEATSADDNAWAGFQLAAEGSAADETGSIEPDAKKTHSSSGIEDLFQDSPSVVSAVSEKPKKDAKTDMSLFDKEEFRPSRAKPRSTSVPQPNFHTVSSMISNQKNCKEIEKRVTLNLQPTASGWLMTSAIARLLEITTTEIVQQAFEDLNFQDVSVKSLGGMVLILSFQSKEDRLEALTNPKILGWFKSLKPWNGEIKTSVAQM</sequence>
<dbReference type="InterPro" id="IPR044520">
    <property type="entry name" value="ARF_GAP_AGD5/15"/>
</dbReference>
<dbReference type="InterPro" id="IPR038508">
    <property type="entry name" value="ArfGAP_dom_sf"/>
</dbReference>
<dbReference type="GO" id="GO:0008270">
    <property type="term" value="F:zinc ion binding"/>
    <property type="evidence" value="ECO:0007669"/>
    <property type="project" value="UniProtKB-KW"/>
</dbReference>
<dbReference type="InterPro" id="IPR001164">
    <property type="entry name" value="ArfGAP_dom"/>
</dbReference>
<dbReference type="SUPFAM" id="SSF56112">
    <property type="entry name" value="Protein kinase-like (PK-like)"/>
    <property type="match status" value="1"/>
</dbReference>
<name>A0AAV6JYD0_9ERIC</name>
<feature type="domain" description="Arf-GAP" evidence="3">
    <location>
        <begin position="84"/>
        <end position="138"/>
    </location>
</feature>
<dbReference type="Pfam" id="PF01412">
    <property type="entry name" value="ArfGap"/>
    <property type="match status" value="1"/>
</dbReference>
<dbReference type="InterPro" id="IPR011009">
    <property type="entry name" value="Kinase-like_dom_sf"/>
</dbReference>
<keyword evidence="1" id="KW-0479">Metal-binding</keyword>
<keyword evidence="1" id="KW-0862">Zinc</keyword>
<feature type="compositionally biased region" description="Basic and acidic residues" evidence="2">
    <location>
        <begin position="245"/>
        <end position="265"/>
    </location>
</feature>
<feature type="compositionally biased region" description="Polar residues" evidence="2">
    <location>
        <begin position="271"/>
        <end position="280"/>
    </location>
</feature>
<feature type="region of interest" description="Disordered" evidence="2">
    <location>
        <begin position="208"/>
        <end position="280"/>
    </location>
</feature>